<gene>
    <name evidence="1" type="ORF">B0T26DRAFT_98260</name>
</gene>
<dbReference type="Proteomes" id="UP001172101">
    <property type="component" value="Unassembled WGS sequence"/>
</dbReference>
<sequence>MSKRLSLFKKLSGDGPVNGPVDAPPAYNAISNDAQLADGLAPSDLAVPPVDEPVNLEAAFEKLNLSDTPANPTVPTCLAHLKLLFAIQSMKEDVGYTDGLWGLWDSRVGPLDPLAVSTEKKGAAAAAASADAQPTPEQLARNKQLELLSQVREKRWALFVARAVERYEVWWKSLRGKPLTERDMDIAGSDSYEKFPSSPIALTEWSEKSMLPLDVLMVWHTHMLNPRAFLEDAMLAGLRSLWTSGMPWETVNKAIDSNFAYKVSDDCKAYWAAGTGLSWENADDPLIKNLRCPRCNTWLQIPWTTCGLPEDHKPGGEDPGLIGNGYGDGNLQYLCSGCGINIRKELLAAAKFVRDTQALLGPENRPMPGTLLDPKSGMPEPPPVLESLRSVLPRTFPNRLLKSGCNSIRTRVTSLITSYTYPDPTIEDIRKEIEKVFGNRQWLREVDGLDRPGAISRNGPLSPVARICVRKMMSRYWENFGHFALDLSGGVMRQGIFIEKMYKLDWLHSPAATDTMARLLVKYDRFTQIMRANPGRVAVPTLDVDLAWHTHQLSPSMYYHFTTNRVKKFTDHDDKIDENTLNLQFEWTSKEYQDRFGEVYSECTCWYCECKRVRLSGYHLPCANSSCESLKLFDLLT</sequence>
<dbReference type="EMBL" id="JAUIRO010000001">
    <property type="protein sequence ID" value="KAK0735204.1"/>
    <property type="molecule type" value="Genomic_DNA"/>
</dbReference>
<keyword evidence="2" id="KW-1185">Reference proteome</keyword>
<dbReference type="Pfam" id="PF07173">
    <property type="entry name" value="GRDP-like"/>
    <property type="match status" value="1"/>
</dbReference>
<evidence type="ECO:0000313" key="2">
    <source>
        <dbReference type="Proteomes" id="UP001172101"/>
    </source>
</evidence>
<name>A0AA40BJ64_9PEZI</name>
<reference evidence="1" key="1">
    <citation type="submission" date="2023-06" db="EMBL/GenBank/DDBJ databases">
        <title>Genome-scale phylogeny and comparative genomics of the fungal order Sordariales.</title>
        <authorList>
            <consortium name="Lawrence Berkeley National Laboratory"/>
            <person name="Hensen N."/>
            <person name="Bonometti L."/>
            <person name="Westerberg I."/>
            <person name="Brannstrom I.O."/>
            <person name="Guillou S."/>
            <person name="Cros-Aarteil S."/>
            <person name="Calhoun S."/>
            <person name="Haridas S."/>
            <person name="Kuo A."/>
            <person name="Mondo S."/>
            <person name="Pangilinan J."/>
            <person name="Riley R."/>
            <person name="LaButti K."/>
            <person name="Andreopoulos B."/>
            <person name="Lipzen A."/>
            <person name="Chen C."/>
            <person name="Yanf M."/>
            <person name="Daum C."/>
            <person name="Ng V."/>
            <person name="Clum A."/>
            <person name="Steindorff A."/>
            <person name="Ohm R."/>
            <person name="Martin F."/>
            <person name="Silar P."/>
            <person name="Natvig D."/>
            <person name="Lalanne C."/>
            <person name="Gautier V."/>
            <person name="Ament-velasquez S.L."/>
            <person name="Kruys A."/>
            <person name="Hutchinson M.I."/>
            <person name="Powell A.J."/>
            <person name="Barry K."/>
            <person name="Miller A.N."/>
            <person name="Grigoriev I.V."/>
            <person name="Debuchy R."/>
            <person name="Gladieux P."/>
            <person name="Thoren M.H."/>
            <person name="Johannesson H."/>
        </authorList>
    </citation>
    <scope>NUCLEOTIDE SEQUENCE</scope>
    <source>
        <strain evidence="1">SMH2392-1A</strain>
    </source>
</reference>
<dbReference type="PANTHER" id="PTHR34365:SF7">
    <property type="entry name" value="GLYCINE-RICH DOMAIN-CONTAINING PROTEIN 1"/>
    <property type="match status" value="1"/>
</dbReference>
<organism evidence="1 2">
    <name type="scientific">Lasiosphaeria miniovina</name>
    <dbReference type="NCBI Taxonomy" id="1954250"/>
    <lineage>
        <taxon>Eukaryota</taxon>
        <taxon>Fungi</taxon>
        <taxon>Dikarya</taxon>
        <taxon>Ascomycota</taxon>
        <taxon>Pezizomycotina</taxon>
        <taxon>Sordariomycetes</taxon>
        <taxon>Sordariomycetidae</taxon>
        <taxon>Sordariales</taxon>
        <taxon>Lasiosphaeriaceae</taxon>
        <taxon>Lasiosphaeria</taxon>
    </lineage>
</organism>
<proteinExistence type="predicted"/>
<dbReference type="InterPro" id="IPR009836">
    <property type="entry name" value="GRDP-like"/>
</dbReference>
<evidence type="ECO:0000313" key="1">
    <source>
        <dbReference type="EMBL" id="KAK0735204.1"/>
    </source>
</evidence>
<dbReference type="PANTHER" id="PTHR34365">
    <property type="entry name" value="ENOLASE (DUF1399)"/>
    <property type="match status" value="1"/>
</dbReference>
<dbReference type="GeneID" id="85331454"/>
<protein>
    <recommendedName>
        <fullName evidence="3">Alpha-ketoglutarate-dependent sulfonate dioxygenase</fullName>
    </recommendedName>
</protein>
<accession>A0AA40BJ64</accession>
<dbReference type="RefSeq" id="XP_060304081.1">
    <property type="nucleotide sequence ID" value="XM_060448184.1"/>
</dbReference>
<dbReference type="AlphaFoldDB" id="A0AA40BJ64"/>
<comment type="caution">
    <text evidence="1">The sequence shown here is derived from an EMBL/GenBank/DDBJ whole genome shotgun (WGS) entry which is preliminary data.</text>
</comment>
<evidence type="ECO:0008006" key="3">
    <source>
        <dbReference type="Google" id="ProtNLM"/>
    </source>
</evidence>